<organism evidence="2 3">
    <name type="scientific">Paenibacillus hexagrammi</name>
    <dbReference type="NCBI Taxonomy" id="2908839"/>
    <lineage>
        <taxon>Bacteria</taxon>
        <taxon>Bacillati</taxon>
        <taxon>Bacillota</taxon>
        <taxon>Bacilli</taxon>
        <taxon>Bacillales</taxon>
        <taxon>Paenibacillaceae</taxon>
        <taxon>Paenibacillus</taxon>
    </lineage>
</organism>
<gene>
    <name evidence="2" type="ORF">L0M14_28820</name>
</gene>
<dbReference type="Proteomes" id="UP001649230">
    <property type="component" value="Chromosome"/>
</dbReference>
<feature type="transmembrane region" description="Helical" evidence="1">
    <location>
        <begin position="105"/>
        <end position="126"/>
    </location>
</feature>
<proteinExistence type="predicted"/>
<feature type="transmembrane region" description="Helical" evidence="1">
    <location>
        <begin position="80"/>
        <end position="98"/>
    </location>
</feature>
<protein>
    <recommendedName>
        <fullName evidence="4">EXPERA domain-containing protein</fullName>
    </recommendedName>
</protein>
<feature type="transmembrane region" description="Helical" evidence="1">
    <location>
        <begin position="138"/>
        <end position="157"/>
    </location>
</feature>
<keyword evidence="1" id="KW-0812">Transmembrane</keyword>
<evidence type="ECO:0000313" key="3">
    <source>
        <dbReference type="Proteomes" id="UP001649230"/>
    </source>
</evidence>
<reference evidence="2 3" key="1">
    <citation type="journal article" date="2024" name="Int. J. Syst. Evol. Microbiol.">
        <title>Paenibacillus hexagrammi sp. nov., a novel bacterium isolated from the gut content of Hexagrammos agrammus.</title>
        <authorList>
            <person name="Jung H.K."/>
            <person name="Kim D.G."/>
            <person name="Zin H."/>
            <person name="Park J."/>
            <person name="Jung H."/>
            <person name="Kim Y.O."/>
            <person name="Kong H.J."/>
            <person name="Kim J.W."/>
            <person name="Kim Y.S."/>
        </authorList>
    </citation>
    <scope>NUCLEOTIDE SEQUENCE [LARGE SCALE GENOMIC DNA]</scope>
    <source>
        <strain evidence="2 3">YPD9-1</strain>
    </source>
</reference>
<accession>A0ABY3SJZ2</accession>
<sequence>MDGNTIYDTHFNGNEWFVIGVTVIAFAFIWLLPRTFSSVQTAFNMLIGIAFGLVIDHTLNVPPFDLYDLGDQTKYEIFDMMSYIMYAPFGYWFIYWYKRLRMYDLLIIPYILLWVGIALGLEWMAVKVGVFHYKHGYQLIYSFPVYLFLMSTHLVMYRTAFAQHRWERPS</sequence>
<name>A0ABY3SJZ2_9BACL</name>
<feature type="transmembrane region" description="Helical" evidence="1">
    <location>
        <begin position="42"/>
        <end position="60"/>
    </location>
</feature>
<keyword evidence="1" id="KW-1133">Transmembrane helix</keyword>
<keyword evidence="1" id="KW-0472">Membrane</keyword>
<dbReference type="RefSeq" id="WP_235119829.1">
    <property type="nucleotide sequence ID" value="NZ_CP090978.1"/>
</dbReference>
<evidence type="ECO:0008006" key="4">
    <source>
        <dbReference type="Google" id="ProtNLM"/>
    </source>
</evidence>
<evidence type="ECO:0000313" key="2">
    <source>
        <dbReference type="EMBL" id="UJF33460.1"/>
    </source>
</evidence>
<keyword evidence="3" id="KW-1185">Reference proteome</keyword>
<evidence type="ECO:0000256" key="1">
    <source>
        <dbReference type="SAM" id="Phobius"/>
    </source>
</evidence>
<feature type="transmembrane region" description="Helical" evidence="1">
    <location>
        <begin position="16"/>
        <end position="33"/>
    </location>
</feature>
<dbReference type="EMBL" id="CP090978">
    <property type="protein sequence ID" value="UJF33460.1"/>
    <property type="molecule type" value="Genomic_DNA"/>
</dbReference>